<comment type="caution">
    <text evidence="2">The sequence shown here is derived from an EMBL/GenBank/DDBJ whole genome shotgun (WGS) entry which is preliminary data.</text>
</comment>
<feature type="region of interest" description="Disordered" evidence="1">
    <location>
        <begin position="65"/>
        <end position="88"/>
    </location>
</feature>
<feature type="region of interest" description="Disordered" evidence="1">
    <location>
        <begin position="1"/>
        <end position="25"/>
    </location>
</feature>
<evidence type="ECO:0000313" key="2">
    <source>
        <dbReference type="EMBL" id="GFE24375.1"/>
    </source>
</evidence>
<organism evidence="2 3">
    <name type="scientific">Streptomyces nigrescens</name>
    <dbReference type="NCBI Taxonomy" id="1920"/>
    <lineage>
        <taxon>Bacteria</taxon>
        <taxon>Bacillati</taxon>
        <taxon>Actinomycetota</taxon>
        <taxon>Actinomycetes</taxon>
        <taxon>Kitasatosporales</taxon>
        <taxon>Streptomycetaceae</taxon>
        <taxon>Streptomyces</taxon>
    </lineage>
</organism>
<sequence>MEADGAVPAAGAGRAVRTSLPGGPASGLSVAAELSVRPGIGTRSPSLGKHGARGAVKLCNGSTASDAARRYGAPISHTERNELTTHCR</sequence>
<reference evidence="2 3" key="1">
    <citation type="submission" date="2019-12" db="EMBL/GenBank/DDBJ databases">
        <title>Whole genome shotgun sequence of Streptomyces libani subsp. libani NBRC 13452.</title>
        <authorList>
            <person name="Ichikawa N."/>
            <person name="Kimura A."/>
            <person name="Kitahashi Y."/>
            <person name="Komaki H."/>
            <person name="Tamura T."/>
        </authorList>
    </citation>
    <scope>NUCLEOTIDE SEQUENCE [LARGE SCALE GENOMIC DNA]</scope>
    <source>
        <strain evidence="2 3">NBRC 13452</strain>
    </source>
</reference>
<feature type="compositionally biased region" description="Basic and acidic residues" evidence="1">
    <location>
        <begin position="77"/>
        <end position="88"/>
    </location>
</feature>
<gene>
    <name evidence="2" type="ORF">Sliba_48280</name>
</gene>
<dbReference type="AlphaFoldDB" id="A0A640TQK1"/>
<protein>
    <submittedName>
        <fullName evidence="2">Uncharacterized protein</fullName>
    </submittedName>
</protein>
<evidence type="ECO:0000256" key="1">
    <source>
        <dbReference type="SAM" id="MobiDB-lite"/>
    </source>
</evidence>
<dbReference type="EMBL" id="BLIP01000001">
    <property type="protein sequence ID" value="GFE24375.1"/>
    <property type="molecule type" value="Genomic_DNA"/>
</dbReference>
<dbReference type="Proteomes" id="UP000429552">
    <property type="component" value="Unassembled WGS sequence"/>
</dbReference>
<accession>A0A640TQK1</accession>
<name>A0A640TQK1_STRNI</name>
<feature type="compositionally biased region" description="Low complexity" evidence="1">
    <location>
        <begin position="1"/>
        <end position="17"/>
    </location>
</feature>
<evidence type="ECO:0000313" key="3">
    <source>
        <dbReference type="Proteomes" id="UP000429552"/>
    </source>
</evidence>
<proteinExistence type="predicted"/>